<accession>A0A1I2SC27</accession>
<dbReference type="GO" id="GO:0046872">
    <property type="term" value="F:metal ion binding"/>
    <property type="evidence" value="ECO:0007669"/>
    <property type="project" value="UniProtKB-KW"/>
</dbReference>
<dbReference type="PROSITE" id="PS51677">
    <property type="entry name" value="NODB"/>
    <property type="match status" value="1"/>
</dbReference>
<evidence type="ECO:0000256" key="2">
    <source>
        <dbReference type="ARBA" id="ARBA00022801"/>
    </source>
</evidence>
<dbReference type="AlphaFoldDB" id="A0A1I2SC27"/>
<dbReference type="GO" id="GO:0016020">
    <property type="term" value="C:membrane"/>
    <property type="evidence" value="ECO:0007669"/>
    <property type="project" value="TreeGrafter"/>
</dbReference>
<dbReference type="CDD" id="cd10950">
    <property type="entry name" value="CE4_BsYlxY_like"/>
    <property type="match status" value="1"/>
</dbReference>
<dbReference type="OrthoDB" id="61520at2"/>
<dbReference type="EMBL" id="FOOX01000005">
    <property type="protein sequence ID" value="SFG49279.1"/>
    <property type="molecule type" value="Genomic_DNA"/>
</dbReference>
<sequence>MLIFVLTLGAFILSMEGKTSTVAAEPIYQGNEDSKSMALTCNVFWGEEYIGRMLEILEEKDVKVTFYIGGTWAEKFPGLIKKIKEKGHEIGSHGYSHPHPDQLSVDGNKNDIARAEKIIQGITGEKPKLYAPPYGERGATVLQAAGDMGYRTVLWSIDTVDWQLPDPGVIEERVIGKAHNGGIVLMHPTAPTIKALPRIIDTLKERGYQIITVGEMLKNP</sequence>
<evidence type="ECO:0000259" key="3">
    <source>
        <dbReference type="PROSITE" id="PS51677"/>
    </source>
</evidence>
<organism evidence="4 5">
    <name type="scientific">Desulfotruncus arcticus DSM 17038</name>
    <dbReference type="NCBI Taxonomy" id="1121424"/>
    <lineage>
        <taxon>Bacteria</taxon>
        <taxon>Bacillati</taxon>
        <taxon>Bacillota</taxon>
        <taxon>Clostridia</taxon>
        <taxon>Eubacteriales</taxon>
        <taxon>Desulfallaceae</taxon>
        <taxon>Desulfotruncus</taxon>
    </lineage>
</organism>
<dbReference type="SUPFAM" id="SSF88713">
    <property type="entry name" value="Glycoside hydrolase/deacetylase"/>
    <property type="match status" value="1"/>
</dbReference>
<dbReference type="GO" id="GO:0005975">
    <property type="term" value="P:carbohydrate metabolic process"/>
    <property type="evidence" value="ECO:0007669"/>
    <property type="project" value="InterPro"/>
</dbReference>
<dbReference type="PANTHER" id="PTHR10587:SF133">
    <property type="entry name" value="CHITIN DEACETYLASE 1-RELATED"/>
    <property type="match status" value="1"/>
</dbReference>
<dbReference type="Pfam" id="PF01522">
    <property type="entry name" value="Polysacc_deac_1"/>
    <property type="match status" value="1"/>
</dbReference>
<evidence type="ECO:0000313" key="5">
    <source>
        <dbReference type="Proteomes" id="UP000199337"/>
    </source>
</evidence>
<evidence type="ECO:0000313" key="4">
    <source>
        <dbReference type="EMBL" id="SFG49279.1"/>
    </source>
</evidence>
<gene>
    <name evidence="4" type="ORF">SAMN05660649_01823</name>
</gene>
<evidence type="ECO:0000256" key="1">
    <source>
        <dbReference type="ARBA" id="ARBA00022723"/>
    </source>
</evidence>
<protein>
    <submittedName>
        <fullName evidence="4">Probable sporulation protein, polysaccharide deacetylase family</fullName>
    </submittedName>
</protein>
<dbReference type="InterPro" id="IPR011330">
    <property type="entry name" value="Glyco_hydro/deAcase_b/a-brl"/>
</dbReference>
<name>A0A1I2SC27_9FIRM</name>
<dbReference type="STRING" id="341036.SAMN05660649_01823"/>
<dbReference type="GO" id="GO:0016810">
    <property type="term" value="F:hydrolase activity, acting on carbon-nitrogen (but not peptide) bonds"/>
    <property type="evidence" value="ECO:0007669"/>
    <property type="project" value="InterPro"/>
</dbReference>
<dbReference type="InterPro" id="IPR002509">
    <property type="entry name" value="NODB_dom"/>
</dbReference>
<keyword evidence="2" id="KW-0378">Hydrolase</keyword>
<dbReference type="Gene3D" id="3.20.20.370">
    <property type="entry name" value="Glycoside hydrolase/deacetylase"/>
    <property type="match status" value="1"/>
</dbReference>
<feature type="domain" description="NodB homology" evidence="3">
    <location>
        <begin position="35"/>
        <end position="211"/>
    </location>
</feature>
<proteinExistence type="predicted"/>
<dbReference type="PANTHER" id="PTHR10587">
    <property type="entry name" value="GLYCOSYL TRANSFERASE-RELATED"/>
    <property type="match status" value="1"/>
</dbReference>
<keyword evidence="5" id="KW-1185">Reference proteome</keyword>
<dbReference type="Proteomes" id="UP000199337">
    <property type="component" value="Unassembled WGS sequence"/>
</dbReference>
<reference evidence="5" key="1">
    <citation type="submission" date="2016-10" db="EMBL/GenBank/DDBJ databases">
        <authorList>
            <person name="Varghese N."/>
            <person name="Submissions S."/>
        </authorList>
    </citation>
    <scope>NUCLEOTIDE SEQUENCE [LARGE SCALE GENOMIC DNA]</scope>
    <source>
        <strain evidence="5">DSM 17038</strain>
    </source>
</reference>
<keyword evidence="1" id="KW-0479">Metal-binding</keyword>
<dbReference type="InterPro" id="IPR050248">
    <property type="entry name" value="Polysacc_deacetylase_ArnD"/>
</dbReference>